<accession>A0A2X0I605</accession>
<protein>
    <submittedName>
        <fullName evidence="9">Serine/threonine protein kinase</fullName>
    </submittedName>
</protein>
<dbReference type="OrthoDB" id="9762169at2"/>
<dbReference type="GO" id="GO:0004674">
    <property type="term" value="F:protein serine/threonine kinase activity"/>
    <property type="evidence" value="ECO:0007669"/>
    <property type="project" value="UniProtKB-KW"/>
</dbReference>
<keyword evidence="3 9" id="KW-0418">Kinase</keyword>
<dbReference type="InterPro" id="IPR011009">
    <property type="entry name" value="Kinase-like_dom_sf"/>
</dbReference>
<keyword evidence="1" id="KW-0808">Transferase</keyword>
<evidence type="ECO:0000256" key="4">
    <source>
        <dbReference type="ARBA" id="ARBA00022840"/>
    </source>
</evidence>
<organism evidence="9 10">
    <name type="scientific">Streptacidiphilus pinicola</name>
    <dbReference type="NCBI Taxonomy" id="2219663"/>
    <lineage>
        <taxon>Bacteria</taxon>
        <taxon>Bacillati</taxon>
        <taxon>Actinomycetota</taxon>
        <taxon>Actinomycetes</taxon>
        <taxon>Kitasatosporales</taxon>
        <taxon>Streptomycetaceae</taxon>
        <taxon>Streptacidiphilus</taxon>
    </lineage>
</organism>
<feature type="region of interest" description="Disordered" evidence="6">
    <location>
        <begin position="359"/>
        <end position="381"/>
    </location>
</feature>
<name>A0A2X0I605_9ACTN</name>
<dbReference type="SMART" id="SM00220">
    <property type="entry name" value="S_TKc"/>
    <property type="match status" value="1"/>
</dbReference>
<dbReference type="SUPFAM" id="SSF56112">
    <property type="entry name" value="Protein kinase-like (PK-like)"/>
    <property type="match status" value="1"/>
</dbReference>
<dbReference type="InterPro" id="IPR002372">
    <property type="entry name" value="PQQ_rpt_dom"/>
</dbReference>
<dbReference type="Proteomes" id="UP000248889">
    <property type="component" value="Unassembled WGS sequence"/>
</dbReference>
<dbReference type="Pfam" id="PF00069">
    <property type="entry name" value="Pkinase"/>
    <property type="match status" value="1"/>
</dbReference>
<dbReference type="PROSITE" id="PS00108">
    <property type="entry name" value="PROTEIN_KINASE_ST"/>
    <property type="match status" value="1"/>
</dbReference>
<evidence type="ECO:0000256" key="1">
    <source>
        <dbReference type="ARBA" id="ARBA00022679"/>
    </source>
</evidence>
<feature type="compositionally biased region" description="Low complexity" evidence="6">
    <location>
        <begin position="306"/>
        <end position="320"/>
    </location>
</feature>
<dbReference type="Pfam" id="PF13360">
    <property type="entry name" value="PQQ_2"/>
    <property type="match status" value="1"/>
</dbReference>
<dbReference type="Gene3D" id="2.130.10.10">
    <property type="entry name" value="YVTN repeat-like/Quinoprotein amine dehydrogenase"/>
    <property type="match status" value="2"/>
</dbReference>
<dbReference type="InterPro" id="IPR008271">
    <property type="entry name" value="Ser/Thr_kinase_AS"/>
</dbReference>
<evidence type="ECO:0000256" key="5">
    <source>
        <dbReference type="PROSITE-ProRule" id="PRU10141"/>
    </source>
</evidence>
<dbReference type="PANTHER" id="PTHR43289:SF34">
    <property type="entry name" value="SERINE_THREONINE-PROTEIN KINASE YBDM-RELATED"/>
    <property type="match status" value="1"/>
</dbReference>
<evidence type="ECO:0000259" key="8">
    <source>
        <dbReference type="PROSITE" id="PS50011"/>
    </source>
</evidence>
<dbReference type="InterPro" id="IPR000719">
    <property type="entry name" value="Prot_kinase_dom"/>
</dbReference>
<dbReference type="PROSITE" id="PS00107">
    <property type="entry name" value="PROTEIN_KINASE_ATP"/>
    <property type="match status" value="1"/>
</dbReference>
<proteinExistence type="predicted"/>
<feature type="compositionally biased region" description="Low complexity" evidence="6">
    <location>
        <begin position="362"/>
        <end position="377"/>
    </location>
</feature>
<evidence type="ECO:0000313" key="9">
    <source>
        <dbReference type="EMBL" id="RAG80394.1"/>
    </source>
</evidence>
<feature type="binding site" evidence="5">
    <location>
        <position position="43"/>
    </location>
    <ligand>
        <name>ATP</name>
        <dbReference type="ChEBI" id="CHEBI:30616"/>
    </ligand>
</feature>
<dbReference type="AlphaFoldDB" id="A0A2X0I605"/>
<keyword evidence="7" id="KW-0472">Membrane</keyword>
<dbReference type="Gene3D" id="3.30.200.20">
    <property type="entry name" value="Phosphorylase Kinase, domain 1"/>
    <property type="match status" value="1"/>
</dbReference>
<reference evidence="9 10" key="1">
    <citation type="submission" date="2018-06" db="EMBL/GenBank/DDBJ databases">
        <title>Streptacidiphilus pinicola sp. nov., isolated from pine grove soil.</title>
        <authorList>
            <person name="Roh S.G."/>
            <person name="Park S."/>
            <person name="Kim M.-K."/>
            <person name="Yun B.-R."/>
            <person name="Park J."/>
            <person name="Kim M.J."/>
            <person name="Kim Y.S."/>
            <person name="Kim S.B."/>
        </authorList>
    </citation>
    <scope>NUCLEOTIDE SEQUENCE [LARGE SCALE GENOMIC DNA]</scope>
    <source>
        <strain evidence="9 10">MMS16-CNU450</strain>
    </source>
</reference>
<keyword evidence="4 5" id="KW-0067">ATP-binding</keyword>
<evidence type="ECO:0000313" key="10">
    <source>
        <dbReference type="Proteomes" id="UP000248889"/>
    </source>
</evidence>
<dbReference type="SMART" id="SM00564">
    <property type="entry name" value="PQQ"/>
    <property type="match status" value="6"/>
</dbReference>
<dbReference type="PROSITE" id="PS50011">
    <property type="entry name" value="PROTEIN_KINASE_DOM"/>
    <property type="match status" value="1"/>
</dbReference>
<dbReference type="PANTHER" id="PTHR43289">
    <property type="entry name" value="MITOGEN-ACTIVATED PROTEIN KINASE KINASE KINASE 20-RELATED"/>
    <property type="match status" value="1"/>
</dbReference>
<keyword evidence="7" id="KW-1133">Transmembrane helix</keyword>
<keyword evidence="10" id="KW-1185">Reference proteome</keyword>
<dbReference type="GO" id="GO:0005524">
    <property type="term" value="F:ATP binding"/>
    <property type="evidence" value="ECO:0007669"/>
    <property type="project" value="UniProtKB-UniRule"/>
</dbReference>
<evidence type="ECO:0000256" key="3">
    <source>
        <dbReference type="ARBA" id="ARBA00022777"/>
    </source>
</evidence>
<keyword evidence="7" id="KW-0812">Transmembrane</keyword>
<dbReference type="InterPro" id="IPR018391">
    <property type="entry name" value="PQQ_b-propeller_rpt"/>
</dbReference>
<comment type="caution">
    <text evidence="9">The sequence shown here is derived from an EMBL/GenBank/DDBJ whole genome shotgun (WGS) entry which is preliminary data.</text>
</comment>
<dbReference type="InterPro" id="IPR017441">
    <property type="entry name" value="Protein_kinase_ATP_BS"/>
</dbReference>
<keyword evidence="9" id="KW-0723">Serine/threonine-protein kinase</keyword>
<gene>
    <name evidence="9" type="ORF">DN069_38370</name>
</gene>
<evidence type="ECO:0000256" key="7">
    <source>
        <dbReference type="SAM" id="Phobius"/>
    </source>
</evidence>
<dbReference type="Gene3D" id="1.10.510.10">
    <property type="entry name" value="Transferase(Phosphotransferase) domain 1"/>
    <property type="match status" value="1"/>
</dbReference>
<dbReference type="InterPro" id="IPR015943">
    <property type="entry name" value="WD40/YVTN_repeat-like_dom_sf"/>
</dbReference>
<evidence type="ECO:0000256" key="2">
    <source>
        <dbReference type="ARBA" id="ARBA00022741"/>
    </source>
</evidence>
<feature type="domain" description="Protein kinase" evidence="8">
    <location>
        <begin position="15"/>
        <end position="265"/>
    </location>
</feature>
<dbReference type="CDD" id="cd14014">
    <property type="entry name" value="STKc_PknB_like"/>
    <property type="match status" value="1"/>
</dbReference>
<evidence type="ECO:0000256" key="6">
    <source>
        <dbReference type="SAM" id="MobiDB-lite"/>
    </source>
</evidence>
<sequence length="732" mass="75103">MRPLGTDDPSTVGPYRLIALLGAGGMGKVYLARSAGGRTVAVKVVRPELAGDPGFRERFRREVAAAQAVDGAFTAPVVDADRDSAAPWLATAYVLGPTLAEAVAEHGPMPERTVRALGAVLAEALTAIHAAGLVHRDLKPSNVLLAADGPRVIDFGIARALDGSGATTTGVIVGSPGFMSPEQASGRKVGPAGDVFALGSVLAFAATGQGPFSAGAGDAATLLYRVVHEEPDLAQVPGTLRPVLAACLAKDPAGRPTPAQVRDLLAAEGAAALLRGAWLPAEISGGIARHAAHVLELETPAPFGRAAPDTDAAPAAADAAGTSREPGRAPSRRGLLLGGLSAVGVVALGGLGYALAGGGGKRAPAAGPTAGPTATPTPTRPPGVAPQPLWTYAASRQLGNPPYLVDGRLLVADTNLTALDPRSGKVAWTGPQISAGTQQRPMARGAGLVLQLDDGNQVTAVDPATGAQRWTVPTPPQFGFTTVLGANDTTVFVTGQQFPLDKSGRPVISLNSSDSVIVAIDLGTRKVRWVQHRRTSNDWEVLGFATAKYVVYTNDANNVVARDQGTGAQVWSQTYGDPHATITELPLLGGDTVFLPGSRLLGYGLAKGEQRLTVQASGTSSYQALGYADGTVFATLHDSAVALDARSGTTRWSTPIVPTVGLASMLVVGPTAFCPVLTGNGTSSGLAALDRATGHLRWTFQDGGTDDDWWMETDGTVLYVTHGERVYGLPAT</sequence>
<feature type="region of interest" description="Disordered" evidence="6">
    <location>
        <begin position="302"/>
        <end position="332"/>
    </location>
</feature>
<feature type="transmembrane region" description="Helical" evidence="7">
    <location>
        <begin position="334"/>
        <end position="356"/>
    </location>
</feature>
<dbReference type="InterPro" id="IPR011047">
    <property type="entry name" value="Quinoprotein_ADH-like_sf"/>
</dbReference>
<dbReference type="SUPFAM" id="SSF50998">
    <property type="entry name" value="Quinoprotein alcohol dehydrogenase-like"/>
    <property type="match status" value="1"/>
</dbReference>
<keyword evidence="2 5" id="KW-0547">Nucleotide-binding</keyword>
<dbReference type="EMBL" id="QKYN01000240">
    <property type="protein sequence ID" value="RAG80394.1"/>
    <property type="molecule type" value="Genomic_DNA"/>
</dbReference>
<feature type="transmembrane region" description="Helical" evidence="7">
    <location>
        <begin position="12"/>
        <end position="31"/>
    </location>
</feature>